<dbReference type="SUPFAM" id="SSF143100">
    <property type="entry name" value="TTHA1013/TTHA0281-like"/>
    <property type="match status" value="1"/>
</dbReference>
<dbReference type="InterPro" id="IPR031807">
    <property type="entry name" value="HicB-like"/>
</dbReference>
<dbReference type="AlphaFoldDB" id="A0AB33C0S3"/>
<accession>A0AB33C0S3</accession>
<feature type="domain" description="HicB-like antitoxin of toxin-antitoxin system" evidence="1">
    <location>
        <begin position="3"/>
        <end position="43"/>
    </location>
</feature>
<dbReference type="Proteomes" id="UP000192439">
    <property type="component" value="Chromosome"/>
</dbReference>
<dbReference type="Pfam" id="PF15919">
    <property type="entry name" value="HicB_lk_antitox"/>
    <property type="match status" value="1"/>
</dbReference>
<proteinExistence type="predicted"/>
<dbReference type="Gene3D" id="3.30.160.250">
    <property type="match status" value="1"/>
</dbReference>
<dbReference type="InterPro" id="IPR035069">
    <property type="entry name" value="TTHA1013/TTHA0281-like"/>
</dbReference>
<dbReference type="PANTHER" id="PTHR34504:SF2">
    <property type="entry name" value="UPF0150 PROTEIN SSL0259"/>
    <property type="match status" value="1"/>
</dbReference>
<keyword evidence="3" id="KW-1185">Reference proteome</keyword>
<reference evidence="2 3" key="1">
    <citation type="journal article" date="2018" name="Harmful Algae">
        <title>The highly heterogeneous methylated genomes and diverse restriction-modification systems of bloom-forming Microcystis.</title>
        <authorList>
            <person name="Zhao L."/>
            <person name="Song Y."/>
            <person name="Li L."/>
            <person name="Gan N."/>
            <person name="Brand J.J."/>
            <person name="Song L."/>
        </authorList>
    </citation>
    <scope>NUCLEOTIDE SEQUENCE [LARGE SCALE GENOMIC DNA]</scope>
    <source>
        <strain evidence="2 3">PCC 7806SL</strain>
    </source>
</reference>
<dbReference type="EMBL" id="CP020771">
    <property type="protein sequence ID" value="ARI83489.1"/>
    <property type="molecule type" value="Genomic_DNA"/>
</dbReference>
<protein>
    <recommendedName>
        <fullName evidence="1">HicB-like antitoxin of toxin-antitoxin system domain-containing protein</fullName>
    </recommendedName>
</protein>
<name>A0AB33C0S3_MICA7</name>
<evidence type="ECO:0000313" key="2">
    <source>
        <dbReference type="EMBL" id="ARI83489.1"/>
    </source>
</evidence>
<organism evidence="2 3">
    <name type="scientific">Microcystis aeruginosa PCC 7806SL</name>
    <dbReference type="NCBI Taxonomy" id="1903187"/>
    <lineage>
        <taxon>Bacteria</taxon>
        <taxon>Bacillati</taxon>
        <taxon>Cyanobacteriota</taxon>
        <taxon>Cyanophyceae</taxon>
        <taxon>Oscillatoriophycideae</taxon>
        <taxon>Chroococcales</taxon>
        <taxon>Microcystaceae</taxon>
        <taxon>Microcystis</taxon>
    </lineage>
</organism>
<sequence length="50" mass="5283">MECPSLKGCVSQGKTKEEALINIKEAIAGYIAALAEDGLPIPAIIRDLEV</sequence>
<dbReference type="InterPro" id="IPR051404">
    <property type="entry name" value="TA_system_antitoxin"/>
</dbReference>
<evidence type="ECO:0000313" key="3">
    <source>
        <dbReference type="Proteomes" id="UP000192439"/>
    </source>
</evidence>
<gene>
    <name evidence="2" type="ORF">BH695_4210</name>
</gene>
<evidence type="ECO:0000259" key="1">
    <source>
        <dbReference type="Pfam" id="PF15919"/>
    </source>
</evidence>
<dbReference type="PANTHER" id="PTHR34504">
    <property type="entry name" value="ANTITOXIN HICB"/>
    <property type="match status" value="1"/>
</dbReference>